<proteinExistence type="predicted"/>
<dbReference type="KEGG" id="sle:sle_64000"/>
<evidence type="ECO:0000313" key="1">
    <source>
        <dbReference type="EMBL" id="CQR65854.1"/>
    </source>
</evidence>
<name>A0A0F7VZ91_STRLW</name>
<sequence length="64" mass="6801">MPRVTVRLGMLTRLDGRVQQKGVDATTPSSGAYGLVQALPGSEMAAAGADWRTNAKTQIKWGLD</sequence>
<organism evidence="1 2">
    <name type="scientific">Streptomyces leeuwenhoekii</name>
    <dbReference type="NCBI Taxonomy" id="1437453"/>
    <lineage>
        <taxon>Bacteria</taxon>
        <taxon>Bacillati</taxon>
        <taxon>Actinomycetota</taxon>
        <taxon>Actinomycetes</taxon>
        <taxon>Kitasatosporales</taxon>
        <taxon>Streptomycetaceae</taxon>
        <taxon>Streptomyces</taxon>
    </lineage>
</organism>
<accession>A0A0F7VZ91</accession>
<evidence type="ECO:0000313" key="2">
    <source>
        <dbReference type="Proteomes" id="UP000035016"/>
    </source>
</evidence>
<protein>
    <submittedName>
        <fullName evidence="1">Secreted Protein</fullName>
    </submittedName>
</protein>
<reference evidence="1 2" key="1">
    <citation type="submission" date="2015-02" db="EMBL/GenBank/DDBJ databases">
        <authorList>
            <person name="Gomez-Escribano P.J."/>
        </authorList>
    </citation>
    <scope>NUCLEOTIDE SEQUENCE [LARGE SCALE GENOMIC DNA]</scope>
    <source>
        <strain evidence="2">C34 (DSM 42122 / NRRL B-24963)</strain>
    </source>
</reference>
<dbReference type="AlphaFoldDB" id="A0A0F7VZ91"/>
<gene>
    <name evidence="1" type="primary">sle_64000</name>
</gene>
<dbReference type="Proteomes" id="UP000035016">
    <property type="component" value="Chromosome Chromosome"/>
</dbReference>
<dbReference type="EMBL" id="LN831790">
    <property type="protein sequence ID" value="CQR65854.1"/>
    <property type="molecule type" value="Genomic_DNA"/>
</dbReference>